<comment type="caution">
    <text evidence="2">The sequence shown here is derived from an EMBL/GenBank/DDBJ whole genome shotgun (WGS) entry which is preliminary data.</text>
</comment>
<feature type="domain" description="Beta-lactamase-related" evidence="1">
    <location>
        <begin position="8"/>
        <end position="369"/>
    </location>
</feature>
<dbReference type="RefSeq" id="WP_267993288.1">
    <property type="nucleotide sequence ID" value="NZ_JAPJZI010000002.1"/>
</dbReference>
<name>A0A9X3UMN9_9HYPH</name>
<dbReference type="SUPFAM" id="SSF56601">
    <property type="entry name" value="beta-lactamase/transpeptidase-like"/>
    <property type="match status" value="1"/>
</dbReference>
<dbReference type="InterPro" id="IPR001466">
    <property type="entry name" value="Beta-lactam-related"/>
</dbReference>
<protein>
    <submittedName>
        <fullName evidence="2">Serine hydrolase</fullName>
    </submittedName>
</protein>
<dbReference type="PANTHER" id="PTHR43283:SF3">
    <property type="entry name" value="BETA-LACTAMASE FAMILY PROTEIN (AFU_ORTHOLOGUE AFUA_5G07500)"/>
    <property type="match status" value="1"/>
</dbReference>
<keyword evidence="2" id="KW-0378">Hydrolase</keyword>
<dbReference type="InterPro" id="IPR050789">
    <property type="entry name" value="Diverse_Enzym_Activities"/>
</dbReference>
<evidence type="ECO:0000313" key="2">
    <source>
        <dbReference type="EMBL" id="MDA5401297.1"/>
    </source>
</evidence>
<keyword evidence="3" id="KW-1185">Reference proteome</keyword>
<accession>A0A9X3UMN9</accession>
<evidence type="ECO:0000313" key="3">
    <source>
        <dbReference type="Proteomes" id="UP001151234"/>
    </source>
</evidence>
<proteinExistence type="predicted"/>
<organism evidence="2 3">
    <name type="scientific">Hoeflea prorocentri</name>
    <dbReference type="NCBI Taxonomy" id="1922333"/>
    <lineage>
        <taxon>Bacteria</taxon>
        <taxon>Pseudomonadati</taxon>
        <taxon>Pseudomonadota</taxon>
        <taxon>Alphaproteobacteria</taxon>
        <taxon>Hyphomicrobiales</taxon>
        <taxon>Rhizobiaceae</taxon>
        <taxon>Hoeflea</taxon>
    </lineage>
</organism>
<dbReference type="Pfam" id="PF00144">
    <property type="entry name" value="Beta-lactamase"/>
    <property type="match status" value="1"/>
</dbReference>
<evidence type="ECO:0000259" key="1">
    <source>
        <dbReference type="Pfam" id="PF00144"/>
    </source>
</evidence>
<dbReference type="EMBL" id="JAPJZI010000002">
    <property type="protein sequence ID" value="MDA5401297.1"/>
    <property type="molecule type" value="Genomic_DNA"/>
</dbReference>
<dbReference type="Gene3D" id="3.40.710.10">
    <property type="entry name" value="DD-peptidase/beta-lactamase superfamily"/>
    <property type="match status" value="1"/>
</dbReference>
<reference evidence="2" key="1">
    <citation type="submission" date="2022-11" db="EMBL/GenBank/DDBJ databases">
        <title>Draft genome sequence of Hoeflea poritis E7-10 and Hoeflea prorocentri PM5-8, separated from scleractinian coral Porites lutea and marine dinoflagellate.</title>
        <authorList>
            <person name="Zhang G."/>
            <person name="Wei Q."/>
            <person name="Cai L."/>
        </authorList>
    </citation>
    <scope>NUCLEOTIDE SEQUENCE</scope>
    <source>
        <strain evidence="2">PM5-8</strain>
    </source>
</reference>
<gene>
    <name evidence="2" type="ORF">OQ273_22180</name>
</gene>
<sequence>MENLQSELDRAVEQGELPFVVATVANRDGVVFEGSAGSAANGRDAGMDTMFRIFSMTKAIGSTAAAILVDRGKLDPGEPVGNILPEWKELRVLEGLGDSGPILREPATEATVRHLATHTSGLEYEFWNADVAAYMEATEHPSVLAGTKSSLNYPLMTDPGTRWGYGPSTDWLGRVVEAVDGRRIDSFCTEEIFEPLGMTDTVFELSEAQTARLADVSIRGEDGTFGPMEIAPPPNPEVYGMGHALYSAPKDYIRFCQMVLNNGMHGGKQILGPAAMSLMMEDQMGGLSFEKMTSSSPLVSNVDMFGGAPTGHTFGFLQNRADVPGRRRAGSLGWAGVLNSHYWIDPSTGIAAVFMTQSLPFVEKPLLDFYGRFETAVHQQAS</sequence>
<dbReference type="GO" id="GO:0016787">
    <property type="term" value="F:hydrolase activity"/>
    <property type="evidence" value="ECO:0007669"/>
    <property type="project" value="UniProtKB-KW"/>
</dbReference>
<dbReference type="Proteomes" id="UP001151234">
    <property type="component" value="Unassembled WGS sequence"/>
</dbReference>
<dbReference type="AlphaFoldDB" id="A0A9X3UMN9"/>
<dbReference type="InterPro" id="IPR012338">
    <property type="entry name" value="Beta-lactam/transpept-like"/>
</dbReference>
<dbReference type="PANTHER" id="PTHR43283">
    <property type="entry name" value="BETA-LACTAMASE-RELATED"/>
    <property type="match status" value="1"/>
</dbReference>